<evidence type="ECO:0000256" key="3">
    <source>
        <dbReference type="ARBA" id="ARBA00023015"/>
    </source>
</evidence>
<dbReference type="CDD" id="cd12148">
    <property type="entry name" value="fungal_TF_MHR"/>
    <property type="match status" value="1"/>
</dbReference>
<evidence type="ECO:0000256" key="7">
    <source>
        <dbReference type="SAM" id="MobiDB-lite"/>
    </source>
</evidence>
<organism evidence="9 10">
    <name type="scientific">Exophiala dermatitidis</name>
    <name type="common">Black yeast-like fungus</name>
    <name type="synonym">Wangiella dermatitidis</name>
    <dbReference type="NCBI Taxonomy" id="5970"/>
    <lineage>
        <taxon>Eukaryota</taxon>
        <taxon>Fungi</taxon>
        <taxon>Dikarya</taxon>
        <taxon>Ascomycota</taxon>
        <taxon>Pezizomycotina</taxon>
        <taxon>Eurotiomycetes</taxon>
        <taxon>Chaetothyriomycetidae</taxon>
        <taxon>Chaetothyriales</taxon>
        <taxon>Herpotrichiellaceae</taxon>
        <taxon>Exophiala</taxon>
    </lineage>
</organism>
<feature type="domain" description="Zn(2)-C6 fungal-type" evidence="8">
    <location>
        <begin position="10"/>
        <end position="41"/>
    </location>
</feature>
<dbReference type="InterPro" id="IPR051430">
    <property type="entry name" value="Fungal_TF_Env_Response"/>
</dbReference>
<keyword evidence="3" id="KW-0805">Transcription regulation</keyword>
<keyword evidence="2" id="KW-0862">Zinc</keyword>
<dbReference type="InterPro" id="IPR007219">
    <property type="entry name" value="XnlR_reg_dom"/>
</dbReference>
<dbReference type="Pfam" id="PF00172">
    <property type="entry name" value="Zn_clus"/>
    <property type="match status" value="1"/>
</dbReference>
<comment type="caution">
    <text evidence="9">The sequence shown here is derived from an EMBL/GenBank/DDBJ whole genome shotgun (WGS) entry which is preliminary data.</text>
</comment>
<dbReference type="PANTHER" id="PTHR31944:SF131">
    <property type="entry name" value="HEME-RESPONSIVE ZINC FINGER TRANSCRIPTION FACTOR HAP1"/>
    <property type="match status" value="1"/>
</dbReference>
<dbReference type="EMBL" id="JAJGCB010000003">
    <property type="protein sequence ID" value="KAJ8994035.1"/>
    <property type="molecule type" value="Genomic_DNA"/>
</dbReference>
<dbReference type="CDD" id="cd00067">
    <property type="entry name" value="GAL4"/>
    <property type="match status" value="1"/>
</dbReference>
<accession>A0AAN6IWQ9</accession>
<evidence type="ECO:0000256" key="4">
    <source>
        <dbReference type="ARBA" id="ARBA00023125"/>
    </source>
</evidence>
<dbReference type="PROSITE" id="PS00463">
    <property type="entry name" value="ZN2_CY6_FUNGAL_1"/>
    <property type="match status" value="1"/>
</dbReference>
<dbReference type="SMART" id="SM00066">
    <property type="entry name" value="GAL4"/>
    <property type="match status" value="1"/>
</dbReference>
<dbReference type="PROSITE" id="PS50048">
    <property type="entry name" value="ZN2_CY6_FUNGAL_2"/>
    <property type="match status" value="1"/>
</dbReference>
<evidence type="ECO:0000256" key="1">
    <source>
        <dbReference type="ARBA" id="ARBA00022723"/>
    </source>
</evidence>
<dbReference type="InterPro" id="IPR036864">
    <property type="entry name" value="Zn2-C6_fun-type_DNA-bd_sf"/>
</dbReference>
<feature type="region of interest" description="Disordered" evidence="7">
    <location>
        <begin position="41"/>
        <end position="86"/>
    </location>
</feature>
<evidence type="ECO:0000256" key="6">
    <source>
        <dbReference type="ARBA" id="ARBA00023242"/>
    </source>
</evidence>
<feature type="compositionally biased region" description="Low complexity" evidence="7">
    <location>
        <begin position="666"/>
        <end position="678"/>
    </location>
</feature>
<feature type="compositionally biased region" description="Basic and acidic residues" evidence="7">
    <location>
        <begin position="812"/>
        <end position="827"/>
    </location>
</feature>
<feature type="region of interest" description="Disordered" evidence="7">
    <location>
        <begin position="650"/>
        <end position="680"/>
    </location>
</feature>
<dbReference type="GO" id="GO:0008270">
    <property type="term" value="F:zinc ion binding"/>
    <property type="evidence" value="ECO:0007669"/>
    <property type="project" value="InterPro"/>
</dbReference>
<dbReference type="AlphaFoldDB" id="A0AAN6IWQ9"/>
<evidence type="ECO:0000259" key="8">
    <source>
        <dbReference type="PROSITE" id="PS50048"/>
    </source>
</evidence>
<evidence type="ECO:0000313" key="10">
    <source>
        <dbReference type="Proteomes" id="UP001161757"/>
    </source>
</evidence>
<dbReference type="Pfam" id="PF04082">
    <property type="entry name" value="Fungal_trans"/>
    <property type="match status" value="1"/>
</dbReference>
<dbReference type="Proteomes" id="UP001161757">
    <property type="component" value="Unassembled WGS sequence"/>
</dbReference>
<dbReference type="GO" id="GO:0006351">
    <property type="term" value="P:DNA-templated transcription"/>
    <property type="evidence" value="ECO:0007669"/>
    <property type="project" value="InterPro"/>
</dbReference>
<keyword evidence="4" id="KW-0238">DNA-binding</keyword>
<feature type="region of interest" description="Disordered" evidence="7">
    <location>
        <begin position="130"/>
        <end position="178"/>
    </location>
</feature>
<dbReference type="Gene3D" id="4.10.240.10">
    <property type="entry name" value="Zn(2)-C6 fungal-type DNA-binding domain"/>
    <property type="match status" value="1"/>
</dbReference>
<evidence type="ECO:0000256" key="5">
    <source>
        <dbReference type="ARBA" id="ARBA00023163"/>
    </source>
</evidence>
<keyword evidence="5" id="KW-0804">Transcription</keyword>
<keyword evidence="1" id="KW-0479">Metal-binding</keyword>
<feature type="compositionally biased region" description="Polar residues" evidence="7">
    <location>
        <begin position="656"/>
        <end position="665"/>
    </location>
</feature>
<protein>
    <recommendedName>
        <fullName evidence="8">Zn(2)-C6 fungal-type domain-containing protein</fullName>
    </recommendedName>
</protein>
<keyword evidence="6" id="KW-0539">Nucleus</keyword>
<feature type="compositionally biased region" description="Polar residues" evidence="7">
    <location>
        <begin position="130"/>
        <end position="151"/>
    </location>
</feature>
<feature type="compositionally biased region" description="Low complexity" evidence="7">
    <location>
        <begin position="160"/>
        <end position="174"/>
    </location>
</feature>
<dbReference type="GO" id="GO:0005634">
    <property type="term" value="C:nucleus"/>
    <property type="evidence" value="ECO:0007669"/>
    <property type="project" value="TreeGrafter"/>
</dbReference>
<feature type="region of interest" description="Disordered" evidence="7">
    <location>
        <begin position="803"/>
        <end position="858"/>
    </location>
</feature>
<dbReference type="PANTHER" id="PTHR31944">
    <property type="entry name" value="HEME-RESPONSIVE ZINC FINGER TRANSCRIPTION FACTOR HAP1"/>
    <property type="match status" value="1"/>
</dbReference>
<reference evidence="9" key="1">
    <citation type="submission" date="2023-01" db="EMBL/GenBank/DDBJ databases">
        <title>Exophiala dermititidis isolated from Cystic Fibrosis Patient.</title>
        <authorList>
            <person name="Kurbessoian T."/>
            <person name="Crocker A."/>
            <person name="Murante D."/>
            <person name="Hogan D.A."/>
            <person name="Stajich J.E."/>
        </authorList>
    </citation>
    <scope>NUCLEOTIDE SEQUENCE</scope>
    <source>
        <strain evidence="9">Ex8</strain>
    </source>
</reference>
<evidence type="ECO:0000256" key="2">
    <source>
        <dbReference type="ARBA" id="ARBA00022833"/>
    </source>
</evidence>
<dbReference type="InterPro" id="IPR001138">
    <property type="entry name" value="Zn2Cys6_DnaBD"/>
</dbReference>
<dbReference type="GO" id="GO:0001228">
    <property type="term" value="F:DNA-binding transcription activator activity, RNA polymerase II-specific"/>
    <property type="evidence" value="ECO:0007669"/>
    <property type="project" value="TreeGrafter"/>
</dbReference>
<evidence type="ECO:0000313" key="9">
    <source>
        <dbReference type="EMBL" id="KAJ8994035.1"/>
    </source>
</evidence>
<sequence length="885" mass="99343">MIKRPRPVISCLECRRKKLKCDRTHPCRQCLKIGRPGRCQYQDGQEPEPNAAHLSATGPASKRRSLDQESLRDTTGTGDARGTGDEYDEHFAQRRGQHSASPSAAAGRAVGVIKDLQQRVAKLEQALLSQDQHQLQRSGSGRSIDPNQVPTRPNVLVSDNLSNGAEEGGSSSSLRPRAGSQFPDACLFLQRLQDGPEGAEMVSLRSELKSLHDAIATTNRRRDNDHPRSTPAALSLPRDSAHQLASMSVQFPPFDVCEKLAVHYFDNLEHCFRILHWPEFRTQLEIFSTPGQGDQSCKFGFVPQLVGVLATACTLGTHPECDAGASYPILQQPIALKYIQDFLASLPDRQRYLFPTLQAKMLMLMLRWMSVDKIDDLFRLNGEILRDALVMKLDQDPSTGNNNNTSIFEGELRRRCWMTIVECDLMLCILCKLPCMVPPYTTQQPRNVNDDELFEGMDRLPPSHPLEEWTDGLCQYVLAQSFPRRLAACKQMDSSSGHVIELKDVLLHTRYLEQVLRDLPPPLRFSYTGDRDSKTPPRLMARMELDISIRRPLMHLYSRCAAAAGVDDDDSSDNSDSLIQQTHEARAGFLRSCLMLITFQDLFDPQFSEINVPRPKGYWDFFHNVYRCELGQAILGLCLEIKRLSLSSAEEDRDTPTNSFTPLNSTTTAGGTSTGTQTPQYSRESIIDSVKDILGPMKRRLLQHQHEHQDQDQGAKANAIANANANLNNFRDIIYLTVVLTSVLPLSAEQEQQDMQVPEVQIGPPHTTTAGTASSSLSLSSITSRRQMMIYRALNDFVHDCRAEMDPSPTQRSERPGNDPHRSRRQEEEEEEEPQISSRRTQQQQQKPTPTAVKFDPTWAEFPDLEFLDCSPSPSPSSLPLVVTS</sequence>
<name>A0AAN6IWQ9_EXODE</name>
<proteinExistence type="predicted"/>
<dbReference type="GO" id="GO:0000978">
    <property type="term" value="F:RNA polymerase II cis-regulatory region sequence-specific DNA binding"/>
    <property type="evidence" value="ECO:0007669"/>
    <property type="project" value="TreeGrafter"/>
</dbReference>
<gene>
    <name evidence="9" type="ORF">HRR80_002531</name>
</gene>
<dbReference type="SUPFAM" id="SSF57701">
    <property type="entry name" value="Zn2/Cys6 DNA-binding domain"/>
    <property type="match status" value="1"/>
</dbReference>